<sequence>MYISRDKRYKEHLPDFKVVLLMIPYWICYSHIIGNIYQLQGLHMSLGFPLRQPTIFPIKTAPPEGYTSSKTVQLQLQFWLFLTIYLFWYSLPFAHTFYKCLTARNFVIYTYRRLVTGMIIASLSILAAGAIETVRLQNIYFTYYLAAPSLNILWQTIQYCLAGASEILFTPRHSHCDCHCDCDGLCLWSLSLTISI</sequence>
<evidence type="ECO:0000256" key="2">
    <source>
        <dbReference type="ARBA" id="ARBA00022692"/>
    </source>
</evidence>
<name>A0A7J7J7N5_BUGNE</name>
<dbReference type="Proteomes" id="UP000593567">
    <property type="component" value="Unassembled WGS sequence"/>
</dbReference>
<dbReference type="AlphaFoldDB" id="A0A7J7J7N5"/>
<accession>A0A7J7J7N5</accession>
<evidence type="ECO:0000313" key="7">
    <source>
        <dbReference type="Proteomes" id="UP000593567"/>
    </source>
</evidence>
<dbReference type="InterPro" id="IPR000109">
    <property type="entry name" value="POT_fam"/>
</dbReference>
<evidence type="ECO:0000256" key="1">
    <source>
        <dbReference type="ARBA" id="ARBA00004141"/>
    </source>
</evidence>
<evidence type="ECO:0000256" key="3">
    <source>
        <dbReference type="ARBA" id="ARBA00022989"/>
    </source>
</evidence>
<keyword evidence="4 5" id="KW-0472">Membrane</keyword>
<feature type="transmembrane region" description="Helical" evidence="5">
    <location>
        <begin position="78"/>
        <end position="98"/>
    </location>
</feature>
<proteinExistence type="predicted"/>
<dbReference type="Pfam" id="PF00854">
    <property type="entry name" value="PTR2"/>
    <property type="match status" value="1"/>
</dbReference>
<evidence type="ECO:0000256" key="4">
    <source>
        <dbReference type="ARBA" id="ARBA00023136"/>
    </source>
</evidence>
<reference evidence="6" key="1">
    <citation type="submission" date="2020-06" db="EMBL/GenBank/DDBJ databases">
        <title>Draft genome of Bugula neritina, a colonial animal packing powerful symbionts and potential medicines.</title>
        <authorList>
            <person name="Rayko M."/>
        </authorList>
    </citation>
    <scope>NUCLEOTIDE SEQUENCE [LARGE SCALE GENOMIC DNA]</scope>
    <source>
        <strain evidence="6">Kwan_BN1</strain>
    </source>
</reference>
<dbReference type="OrthoDB" id="8904098at2759"/>
<feature type="transmembrane region" description="Helical" evidence="5">
    <location>
        <begin position="20"/>
        <end position="39"/>
    </location>
</feature>
<protein>
    <submittedName>
        <fullName evidence="6">Uncharacterized protein</fullName>
    </submittedName>
</protein>
<dbReference type="EMBL" id="VXIV02002876">
    <property type="protein sequence ID" value="KAF6022249.1"/>
    <property type="molecule type" value="Genomic_DNA"/>
</dbReference>
<dbReference type="GO" id="GO:0016020">
    <property type="term" value="C:membrane"/>
    <property type="evidence" value="ECO:0007669"/>
    <property type="project" value="UniProtKB-SubCell"/>
</dbReference>
<keyword evidence="2 5" id="KW-0812">Transmembrane</keyword>
<dbReference type="GO" id="GO:0022857">
    <property type="term" value="F:transmembrane transporter activity"/>
    <property type="evidence" value="ECO:0007669"/>
    <property type="project" value="InterPro"/>
</dbReference>
<comment type="subcellular location">
    <subcellularLocation>
        <location evidence="1">Membrane</location>
        <topology evidence="1">Multi-pass membrane protein</topology>
    </subcellularLocation>
</comment>
<evidence type="ECO:0000313" key="6">
    <source>
        <dbReference type="EMBL" id="KAF6022249.1"/>
    </source>
</evidence>
<evidence type="ECO:0000256" key="5">
    <source>
        <dbReference type="SAM" id="Phobius"/>
    </source>
</evidence>
<feature type="transmembrane region" description="Helical" evidence="5">
    <location>
        <begin position="110"/>
        <end position="131"/>
    </location>
</feature>
<keyword evidence="3 5" id="KW-1133">Transmembrane helix</keyword>
<gene>
    <name evidence="6" type="ORF">EB796_019434</name>
</gene>
<keyword evidence="7" id="KW-1185">Reference proteome</keyword>
<organism evidence="6 7">
    <name type="scientific">Bugula neritina</name>
    <name type="common">Brown bryozoan</name>
    <name type="synonym">Sertularia neritina</name>
    <dbReference type="NCBI Taxonomy" id="10212"/>
    <lineage>
        <taxon>Eukaryota</taxon>
        <taxon>Metazoa</taxon>
        <taxon>Spiralia</taxon>
        <taxon>Lophotrochozoa</taxon>
        <taxon>Bryozoa</taxon>
        <taxon>Gymnolaemata</taxon>
        <taxon>Cheilostomatida</taxon>
        <taxon>Flustrina</taxon>
        <taxon>Buguloidea</taxon>
        <taxon>Bugulidae</taxon>
        <taxon>Bugula</taxon>
    </lineage>
</organism>
<comment type="caution">
    <text evidence="6">The sequence shown here is derived from an EMBL/GenBank/DDBJ whole genome shotgun (WGS) entry which is preliminary data.</text>
</comment>
<dbReference type="Gene3D" id="1.20.1250.20">
    <property type="entry name" value="MFS general substrate transporter like domains"/>
    <property type="match status" value="1"/>
</dbReference>
<dbReference type="InterPro" id="IPR036259">
    <property type="entry name" value="MFS_trans_sf"/>
</dbReference>